<dbReference type="EMBL" id="CP017708">
    <property type="protein sequence ID" value="AOY81825.1"/>
    <property type="molecule type" value="Genomic_DNA"/>
</dbReference>
<evidence type="ECO:0000313" key="2">
    <source>
        <dbReference type="Proteomes" id="UP000176944"/>
    </source>
</evidence>
<organism evidence="1 2">
    <name type="scientific">Moorena producens (strain JHB)</name>
    <dbReference type="NCBI Taxonomy" id="1454205"/>
    <lineage>
        <taxon>Bacteria</taxon>
        <taxon>Bacillati</taxon>
        <taxon>Cyanobacteriota</taxon>
        <taxon>Cyanophyceae</taxon>
        <taxon>Coleofasciculales</taxon>
        <taxon>Coleofasciculaceae</taxon>
        <taxon>Moorena</taxon>
    </lineage>
</organism>
<sequence>MAYSDFTSIYKVETTFNLIVDEGNTIFNDIAPIEPSDHLKTTLKENLPITNAINTEKARSELVIAPVLLEVRRLLDFKIGFFSGTEFNVDKGTGLNGYCDYLLTASKEMYEIRTPVVTLVEAKNENIKGGLGQCIAEMVAAQRFNQQQDQDIDAIYGAVTTGTNWKFLKLVNQLVFIDLDDYYIKEIDLILGILAHPFKQYSATRKARGKRQEAIANSQ</sequence>
<name>A0A1D9G2S5_MOOP1</name>
<proteinExistence type="predicted"/>
<dbReference type="AlphaFoldDB" id="A0A1D9G2S5"/>
<protein>
    <submittedName>
        <fullName evidence="1">Uncharacterized protein</fullName>
    </submittedName>
</protein>
<dbReference type="Proteomes" id="UP000176944">
    <property type="component" value="Chromosome"/>
</dbReference>
<gene>
    <name evidence="1" type="ORF">BJP36_19820</name>
</gene>
<reference evidence="2" key="1">
    <citation type="submission" date="2016-10" db="EMBL/GenBank/DDBJ databases">
        <title>Comparative genomics uncovers the prolific and rare metabolic potential of the cyanobacterial genus Moorea.</title>
        <authorList>
            <person name="Leao T."/>
            <person name="Castelao G."/>
            <person name="Korobeynikov A."/>
            <person name="Monroe E.A."/>
            <person name="Podell S."/>
            <person name="Glukhov E."/>
            <person name="Allen E."/>
            <person name="Gerwick W.H."/>
            <person name="Gerwick L."/>
        </authorList>
    </citation>
    <scope>NUCLEOTIDE SEQUENCE [LARGE SCALE GENOMIC DNA]</scope>
    <source>
        <strain evidence="2">JHB</strain>
    </source>
</reference>
<evidence type="ECO:0000313" key="1">
    <source>
        <dbReference type="EMBL" id="AOY81825.1"/>
    </source>
</evidence>
<accession>A0A1D9G2S5</accession>